<proteinExistence type="predicted"/>
<name>A0AAV4RG25_CAEEX</name>
<reference evidence="1 2" key="1">
    <citation type="submission" date="2021-06" db="EMBL/GenBank/DDBJ databases">
        <title>Caerostris extrusa draft genome.</title>
        <authorList>
            <person name="Kono N."/>
            <person name="Arakawa K."/>
        </authorList>
    </citation>
    <scope>NUCLEOTIDE SEQUENCE [LARGE SCALE GENOMIC DNA]</scope>
</reference>
<comment type="caution">
    <text evidence="1">The sequence shown here is derived from an EMBL/GenBank/DDBJ whole genome shotgun (WGS) entry which is preliminary data.</text>
</comment>
<dbReference type="AlphaFoldDB" id="A0AAV4RG25"/>
<organism evidence="1 2">
    <name type="scientific">Caerostris extrusa</name>
    <name type="common">Bark spider</name>
    <name type="synonym">Caerostris bankana</name>
    <dbReference type="NCBI Taxonomy" id="172846"/>
    <lineage>
        <taxon>Eukaryota</taxon>
        <taxon>Metazoa</taxon>
        <taxon>Ecdysozoa</taxon>
        <taxon>Arthropoda</taxon>
        <taxon>Chelicerata</taxon>
        <taxon>Arachnida</taxon>
        <taxon>Araneae</taxon>
        <taxon>Araneomorphae</taxon>
        <taxon>Entelegynae</taxon>
        <taxon>Araneoidea</taxon>
        <taxon>Araneidae</taxon>
        <taxon>Caerostris</taxon>
    </lineage>
</organism>
<sequence length="90" mass="10564">MFQCLYTSDCREYEFISNIAVQLRSPIRWNRTTLILISYGFEACTPDHWLSSVSLQTGTPMVVRLFRAMSGYSFYDDLSFGEAPWLRYSR</sequence>
<accession>A0AAV4RG25</accession>
<protein>
    <submittedName>
        <fullName evidence="1">Uncharacterized protein</fullName>
    </submittedName>
</protein>
<gene>
    <name evidence="1" type="ORF">CEXT_604451</name>
</gene>
<keyword evidence="2" id="KW-1185">Reference proteome</keyword>
<dbReference type="EMBL" id="BPLR01007802">
    <property type="protein sequence ID" value="GIY19876.1"/>
    <property type="molecule type" value="Genomic_DNA"/>
</dbReference>
<evidence type="ECO:0000313" key="1">
    <source>
        <dbReference type="EMBL" id="GIY19876.1"/>
    </source>
</evidence>
<evidence type="ECO:0000313" key="2">
    <source>
        <dbReference type="Proteomes" id="UP001054945"/>
    </source>
</evidence>
<dbReference type="Proteomes" id="UP001054945">
    <property type="component" value="Unassembled WGS sequence"/>
</dbReference>